<evidence type="ECO:0000256" key="5">
    <source>
        <dbReference type="ARBA" id="ARBA00023004"/>
    </source>
</evidence>
<evidence type="ECO:0000313" key="9">
    <source>
        <dbReference type="EMBL" id="SFS40767.1"/>
    </source>
</evidence>
<dbReference type="InterPro" id="IPR001128">
    <property type="entry name" value="Cyt_P450"/>
</dbReference>
<feature type="region of interest" description="Disordered" evidence="8">
    <location>
        <begin position="1"/>
        <end position="24"/>
    </location>
</feature>
<reference evidence="10" key="1">
    <citation type="submission" date="2016-10" db="EMBL/GenBank/DDBJ databases">
        <authorList>
            <person name="Varghese N."/>
            <person name="Submissions S."/>
        </authorList>
    </citation>
    <scope>NUCLEOTIDE SEQUENCE [LARGE SCALE GENOMIC DNA]</scope>
    <source>
        <strain evidence="10">CGMCC 4.7047</strain>
    </source>
</reference>
<dbReference type="PANTHER" id="PTHR46696">
    <property type="entry name" value="P450, PUTATIVE (EUROFUNG)-RELATED"/>
    <property type="match status" value="1"/>
</dbReference>
<dbReference type="GO" id="GO:0016705">
    <property type="term" value="F:oxidoreductase activity, acting on paired donors, with incorporation or reduction of molecular oxygen"/>
    <property type="evidence" value="ECO:0007669"/>
    <property type="project" value="InterPro"/>
</dbReference>
<keyword evidence="2 7" id="KW-0349">Heme</keyword>
<dbReference type="Gene3D" id="1.10.630.10">
    <property type="entry name" value="Cytochrome P450"/>
    <property type="match status" value="1"/>
</dbReference>
<dbReference type="PROSITE" id="PS00086">
    <property type="entry name" value="CYTOCHROME_P450"/>
    <property type="match status" value="1"/>
</dbReference>
<keyword evidence="4 7" id="KW-0560">Oxidoreductase</keyword>
<keyword evidence="6 7" id="KW-0503">Monooxygenase</keyword>
<dbReference type="AlphaFoldDB" id="A0A1I6PKL6"/>
<protein>
    <submittedName>
        <fullName evidence="9">Cytochrome P450</fullName>
    </submittedName>
</protein>
<dbReference type="InterPro" id="IPR002397">
    <property type="entry name" value="Cyt_P450_B"/>
</dbReference>
<keyword evidence="5 7" id="KW-0408">Iron</keyword>
<dbReference type="PANTHER" id="PTHR46696:SF1">
    <property type="entry name" value="CYTOCHROME P450 YJIB-RELATED"/>
    <property type="match status" value="1"/>
</dbReference>
<dbReference type="PRINTS" id="PR00385">
    <property type="entry name" value="P450"/>
</dbReference>
<dbReference type="PRINTS" id="PR00359">
    <property type="entry name" value="BP450"/>
</dbReference>
<dbReference type="GO" id="GO:0004497">
    <property type="term" value="F:monooxygenase activity"/>
    <property type="evidence" value="ECO:0007669"/>
    <property type="project" value="UniProtKB-KW"/>
</dbReference>
<evidence type="ECO:0000256" key="4">
    <source>
        <dbReference type="ARBA" id="ARBA00023002"/>
    </source>
</evidence>
<keyword evidence="3 7" id="KW-0479">Metal-binding</keyword>
<dbReference type="EMBL" id="FPAB01000001">
    <property type="protein sequence ID" value="SFS40767.1"/>
    <property type="molecule type" value="Genomic_DNA"/>
</dbReference>
<accession>A0A1I6PKL6</accession>
<dbReference type="InterPro" id="IPR036396">
    <property type="entry name" value="Cyt_P450_sf"/>
</dbReference>
<evidence type="ECO:0000313" key="10">
    <source>
        <dbReference type="Proteomes" id="UP000198873"/>
    </source>
</evidence>
<dbReference type="CDD" id="cd11030">
    <property type="entry name" value="CYP105-like"/>
    <property type="match status" value="1"/>
</dbReference>
<dbReference type="GO" id="GO:0020037">
    <property type="term" value="F:heme binding"/>
    <property type="evidence" value="ECO:0007669"/>
    <property type="project" value="InterPro"/>
</dbReference>
<sequence length="421" mass="45747">MRTAGASVRREIRMSDASPDHPAAHPFPMARQCPFTAPAQYAALRAEAPVARVTLPTGRTAWVVTGYHEVRAVLADPRVSADIRHPNFPALVAGEQEVGARTRPFIRMDPPEHTRFRRMLLAEMTVRKSRRMRRDIQRIVDDRIDELLAYGPPVDLVTHYAHAVSSTVMCELIGVRRADAAFRRITGTLGSQVFGGGASTAEGASEGIGALSSVIDDVIAEREETPGDDLCSRLVAEQLRTGLVGREELVTTLAILVVAGWETTTNQIALSVLALLERPELIEELRRDHSVLPAAVEELLRALSVGDSIALRTATEDIEIGGHTIPAGEGIIPLLAAANHDPEIFSDPGTIDFGRAEKQHVAFSYGVHQCVGQNIARLELNLAIGTLLDRIPTLRAAVPADAVRFRHEGIAFGPEQVLVTW</sequence>
<feature type="compositionally biased region" description="Basic and acidic residues" evidence="8">
    <location>
        <begin position="8"/>
        <end position="23"/>
    </location>
</feature>
<proteinExistence type="inferred from homology"/>
<dbReference type="Pfam" id="PF00067">
    <property type="entry name" value="p450"/>
    <property type="match status" value="1"/>
</dbReference>
<evidence type="ECO:0000256" key="2">
    <source>
        <dbReference type="ARBA" id="ARBA00022617"/>
    </source>
</evidence>
<dbReference type="InterPro" id="IPR017972">
    <property type="entry name" value="Cyt_P450_CS"/>
</dbReference>
<dbReference type="STRING" id="1176198.SAMN05444716_101575"/>
<dbReference type="GO" id="GO:0005506">
    <property type="term" value="F:iron ion binding"/>
    <property type="evidence" value="ECO:0007669"/>
    <property type="project" value="InterPro"/>
</dbReference>
<evidence type="ECO:0000256" key="6">
    <source>
        <dbReference type="ARBA" id="ARBA00023033"/>
    </source>
</evidence>
<evidence type="ECO:0000256" key="7">
    <source>
        <dbReference type="RuleBase" id="RU000461"/>
    </source>
</evidence>
<dbReference type="Proteomes" id="UP000198873">
    <property type="component" value="Unassembled WGS sequence"/>
</dbReference>
<name>A0A1I6PKL6_9ACTN</name>
<evidence type="ECO:0000256" key="8">
    <source>
        <dbReference type="SAM" id="MobiDB-lite"/>
    </source>
</evidence>
<organism evidence="9 10">
    <name type="scientific">Streptomyces harbinensis</name>
    <dbReference type="NCBI Taxonomy" id="1176198"/>
    <lineage>
        <taxon>Bacteria</taxon>
        <taxon>Bacillati</taxon>
        <taxon>Actinomycetota</taxon>
        <taxon>Actinomycetes</taxon>
        <taxon>Kitasatosporales</taxon>
        <taxon>Streptomycetaceae</taxon>
        <taxon>Streptomyces</taxon>
    </lineage>
</organism>
<keyword evidence="10" id="KW-1185">Reference proteome</keyword>
<comment type="similarity">
    <text evidence="1 7">Belongs to the cytochrome P450 family.</text>
</comment>
<gene>
    <name evidence="9" type="ORF">SAMN05444716_101575</name>
</gene>
<evidence type="ECO:0000256" key="3">
    <source>
        <dbReference type="ARBA" id="ARBA00022723"/>
    </source>
</evidence>
<evidence type="ECO:0000256" key="1">
    <source>
        <dbReference type="ARBA" id="ARBA00010617"/>
    </source>
</evidence>
<dbReference type="FunFam" id="1.10.630.10:FF:000018">
    <property type="entry name" value="Cytochrome P450 monooxygenase"/>
    <property type="match status" value="1"/>
</dbReference>
<dbReference type="SUPFAM" id="SSF48264">
    <property type="entry name" value="Cytochrome P450"/>
    <property type="match status" value="1"/>
</dbReference>